<protein>
    <submittedName>
        <fullName evidence="1">Transcriptional regulator, AcrR family</fullName>
    </submittedName>
</protein>
<organism evidence="1">
    <name type="scientific">uncultured Rubrobacteraceae bacterium</name>
    <dbReference type="NCBI Taxonomy" id="349277"/>
    <lineage>
        <taxon>Bacteria</taxon>
        <taxon>Bacillati</taxon>
        <taxon>Actinomycetota</taxon>
        <taxon>Rubrobacteria</taxon>
        <taxon>Rubrobacterales</taxon>
        <taxon>Rubrobacteraceae</taxon>
        <taxon>environmental samples</taxon>
    </lineage>
</organism>
<dbReference type="AlphaFoldDB" id="A0A6J4Q700"/>
<dbReference type="Gene3D" id="1.10.357.10">
    <property type="entry name" value="Tetracycline Repressor, domain 2"/>
    <property type="match status" value="1"/>
</dbReference>
<dbReference type="InterPro" id="IPR036271">
    <property type="entry name" value="Tet_transcr_reg_TetR-rel_C_sf"/>
</dbReference>
<gene>
    <name evidence="1" type="ORF">AVDCRST_MAG55-3065</name>
</gene>
<evidence type="ECO:0000313" key="1">
    <source>
        <dbReference type="EMBL" id="CAA9436496.1"/>
    </source>
</evidence>
<name>A0A6J4Q700_9ACTN</name>
<accession>A0A6J4Q700</accession>
<dbReference type="EMBL" id="CADCUZ010000155">
    <property type="protein sequence ID" value="CAA9436496.1"/>
    <property type="molecule type" value="Genomic_DNA"/>
</dbReference>
<sequence>MLGVALDGLVETGVLSRGRRPGTEFLAWPAVHGLAMLLIDGPLRGLDPARADEVGRRLIDMVERGL</sequence>
<dbReference type="SUPFAM" id="SSF48498">
    <property type="entry name" value="Tetracyclin repressor-like, C-terminal domain"/>
    <property type="match status" value="1"/>
</dbReference>
<proteinExistence type="predicted"/>
<reference evidence="1" key="1">
    <citation type="submission" date="2020-02" db="EMBL/GenBank/DDBJ databases">
        <authorList>
            <person name="Meier V. D."/>
        </authorList>
    </citation>
    <scope>NUCLEOTIDE SEQUENCE</scope>
    <source>
        <strain evidence="1">AVDCRST_MAG55</strain>
    </source>
</reference>